<dbReference type="GO" id="GO:0044718">
    <property type="term" value="P:siderophore transmembrane transport"/>
    <property type="evidence" value="ECO:0007669"/>
    <property type="project" value="TreeGrafter"/>
</dbReference>
<keyword evidence="6 7" id="KW-0998">Cell outer membrane</keyword>
<accession>F4L3X0</accession>
<dbReference type="InterPro" id="IPR037066">
    <property type="entry name" value="Plug_dom_sf"/>
</dbReference>
<evidence type="ECO:0000256" key="6">
    <source>
        <dbReference type="ARBA" id="ARBA00023237"/>
    </source>
</evidence>
<dbReference type="SUPFAM" id="SSF49464">
    <property type="entry name" value="Carboxypeptidase regulatory domain-like"/>
    <property type="match status" value="1"/>
</dbReference>
<dbReference type="Pfam" id="PF13715">
    <property type="entry name" value="CarbopepD_reg_2"/>
    <property type="match status" value="1"/>
</dbReference>
<dbReference type="InterPro" id="IPR039426">
    <property type="entry name" value="TonB-dep_rcpt-like"/>
</dbReference>
<dbReference type="EMBL" id="CP002691">
    <property type="protein sequence ID" value="AEE49687.1"/>
    <property type="molecule type" value="Genomic_DNA"/>
</dbReference>
<gene>
    <name evidence="9" type="ordered locus">Halhy_1801</name>
</gene>
<protein>
    <submittedName>
        <fullName evidence="9">TonB-dependent receptor plug</fullName>
    </submittedName>
</protein>
<reference evidence="9 10" key="1">
    <citation type="journal article" date="2011" name="Stand. Genomic Sci.">
        <title>Complete genome sequence of Haliscomenobacter hydrossis type strain (O).</title>
        <authorList>
            <consortium name="US DOE Joint Genome Institute (JGI-PGF)"/>
            <person name="Daligault H."/>
            <person name="Lapidus A."/>
            <person name="Zeytun A."/>
            <person name="Nolan M."/>
            <person name="Lucas S."/>
            <person name="Del Rio T.G."/>
            <person name="Tice H."/>
            <person name="Cheng J.F."/>
            <person name="Tapia R."/>
            <person name="Han C."/>
            <person name="Goodwin L."/>
            <person name="Pitluck S."/>
            <person name="Liolios K."/>
            <person name="Pagani I."/>
            <person name="Ivanova N."/>
            <person name="Huntemann M."/>
            <person name="Mavromatis K."/>
            <person name="Mikhailova N."/>
            <person name="Pati A."/>
            <person name="Chen A."/>
            <person name="Palaniappan K."/>
            <person name="Land M."/>
            <person name="Hauser L."/>
            <person name="Brambilla E.M."/>
            <person name="Rohde M."/>
            <person name="Verbarg S."/>
            <person name="Goker M."/>
            <person name="Bristow J."/>
            <person name="Eisen J.A."/>
            <person name="Markowitz V."/>
            <person name="Hugenholtz P."/>
            <person name="Kyrpides N.C."/>
            <person name="Klenk H.P."/>
            <person name="Woyke T."/>
        </authorList>
    </citation>
    <scope>NUCLEOTIDE SEQUENCE [LARGE SCALE GENOMIC DNA]</scope>
    <source>
        <strain evidence="10">ATCC 27775 / DSM 1100 / LMG 10767 / O</strain>
    </source>
</reference>
<proteinExistence type="inferred from homology"/>
<dbReference type="RefSeq" id="WP_013764240.1">
    <property type="nucleotide sequence ID" value="NC_015510.1"/>
</dbReference>
<keyword evidence="4 7" id="KW-0812">Transmembrane</keyword>
<comment type="similarity">
    <text evidence="7">Belongs to the TonB-dependent receptor family.</text>
</comment>
<evidence type="ECO:0000256" key="4">
    <source>
        <dbReference type="ARBA" id="ARBA00022692"/>
    </source>
</evidence>
<dbReference type="STRING" id="760192.Halhy_1801"/>
<keyword evidence="3 7" id="KW-1134">Transmembrane beta strand</keyword>
<dbReference type="Gene3D" id="2.170.130.10">
    <property type="entry name" value="TonB-dependent receptor, plug domain"/>
    <property type="match status" value="1"/>
</dbReference>
<keyword evidence="2 7" id="KW-0813">Transport</keyword>
<evidence type="ECO:0000256" key="5">
    <source>
        <dbReference type="ARBA" id="ARBA00023136"/>
    </source>
</evidence>
<dbReference type="Pfam" id="PF07715">
    <property type="entry name" value="Plug"/>
    <property type="match status" value="1"/>
</dbReference>
<dbReference type="Gene3D" id="2.60.40.1120">
    <property type="entry name" value="Carboxypeptidase-like, regulatory domain"/>
    <property type="match status" value="1"/>
</dbReference>
<dbReference type="PANTHER" id="PTHR30069">
    <property type="entry name" value="TONB-DEPENDENT OUTER MEMBRANE RECEPTOR"/>
    <property type="match status" value="1"/>
</dbReference>
<dbReference type="Gene3D" id="2.40.170.20">
    <property type="entry name" value="TonB-dependent receptor, beta-barrel domain"/>
    <property type="match status" value="1"/>
</dbReference>
<dbReference type="eggNOG" id="COG4206">
    <property type="taxonomic scope" value="Bacteria"/>
</dbReference>
<keyword evidence="9" id="KW-0675">Receptor</keyword>
<dbReference type="SUPFAM" id="SSF56935">
    <property type="entry name" value="Porins"/>
    <property type="match status" value="1"/>
</dbReference>
<feature type="domain" description="TonB-dependent receptor plug" evidence="8">
    <location>
        <begin position="114"/>
        <end position="226"/>
    </location>
</feature>
<dbReference type="PROSITE" id="PS52016">
    <property type="entry name" value="TONB_DEPENDENT_REC_3"/>
    <property type="match status" value="1"/>
</dbReference>
<sequence length="753" mass="84003">MKKLYGSKIALLGLVFLFNTGLLFAHDIIGRVTNAQTGEVITGATIFIPSLQIGTTTNELGAFKIKDLDGEMFALTISFVGFVTQNVQANTSVPLDIRLEPTVLNLSEFVVNNQRDLSKTMTLINKIDLELRPTRSSQDVLRMIPGLFTAQHAGGGKAEQIFLRGFDIDHGTDIRVTVDGMPVNMVSHAHGQGYADLHFLIPELIDNVDFNKGPYYTQQGDFTTAGYANFNTRNALARSSIKLETGRFDTYRAVGLIDLLGKNADSRQNAYFGSDLTFTNGPFDSPQNFNRINLMGKYHGLIGSDQVLTVSLSTFTSRWEASGQIPDRAVRSGLINRFGAIDDNEGGNTSRTNANIQLLKTLENGDLLRNQFYYVKNKFQLFSNFTFFLEDPVNGDEIRQYEDRDIFGYNLSYTAERKLGSMSLRSEAGLNIRYDKTKGTELSRTLKRNTLLSFLALGDIDELNAALYVDEILKVSERFTINAGLRFDQFSFGYVNLLDSLYDHPVVSANTVSPKLNFYYNASPSVQIYLKSGIGFHSNDARVVIPQNGTEILPKAYGVDFGAFVKPFPNLFLNVAAWFLDLDQEFVYVGDAAVVEPSGKTRRYGLDLSARYQATKWLFVDLDLNYTRPRSREGLEGENYIPLAPTFTSIGGLTTKFAKGLNGSIRYRHVSDRPANENNTVTALGYTLLDGGLTYTARKAEFGLSFENILNVDWNEAQFDTESRLFNEPNSVSELHYTPGTPFFAKLSATFFF</sequence>
<keyword evidence="5 7" id="KW-0472">Membrane</keyword>
<evidence type="ECO:0000313" key="10">
    <source>
        <dbReference type="Proteomes" id="UP000008461"/>
    </source>
</evidence>
<dbReference type="PANTHER" id="PTHR30069:SF36">
    <property type="entry name" value="BLL6948 PROTEIN"/>
    <property type="match status" value="1"/>
</dbReference>
<dbReference type="GO" id="GO:0015344">
    <property type="term" value="F:siderophore uptake transmembrane transporter activity"/>
    <property type="evidence" value="ECO:0007669"/>
    <property type="project" value="TreeGrafter"/>
</dbReference>
<dbReference type="KEGG" id="hhy:Halhy_1801"/>
<keyword evidence="10" id="KW-1185">Reference proteome</keyword>
<comment type="subcellular location">
    <subcellularLocation>
        <location evidence="1 7">Cell outer membrane</location>
        <topology evidence="1 7">Multi-pass membrane protein</topology>
    </subcellularLocation>
</comment>
<dbReference type="HOGENOM" id="CLU_016085_0_0_10"/>
<dbReference type="AlphaFoldDB" id="F4L3X0"/>
<dbReference type="OrthoDB" id="99480at2"/>
<dbReference type="Proteomes" id="UP000008461">
    <property type="component" value="Chromosome"/>
</dbReference>
<evidence type="ECO:0000256" key="7">
    <source>
        <dbReference type="PROSITE-ProRule" id="PRU01360"/>
    </source>
</evidence>
<evidence type="ECO:0000313" key="9">
    <source>
        <dbReference type="EMBL" id="AEE49687.1"/>
    </source>
</evidence>
<evidence type="ECO:0000256" key="2">
    <source>
        <dbReference type="ARBA" id="ARBA00022448"/>
    </source>
</evidence>
<evidence type="ECO:0000259" key="8">
    <source>
        <dbReference type="Pfam" id="PF07715"/>
    </source>
</evidence>
<dbReference type="InterPro" id="IPR036942">
    <property type="entry name" value="Beta-barrel_TonB_sf"/>
</dbReference>
<dbReference type="InterPro" id="IPR012910">
    <property type="entry name" value="Plug_dom"/>
</dbReference>
<dbReference type="GO" id="GO:0009279">
    <property type="term" value="C:cell outer membrane"/>
    <property type="evidence" value="ECO:0007669"/>
    <property type="project" value="UniProtKB-SubCell"/>
</dbReference>
<evidence type="ECO:0000256" key="3">
    <source>
        <dbReference type="ARBA" id="ARBA00022452"/>
    </source>
</evidence>
<name>F4L3X0_HALH1</name>
<evidence type="ECO:0000256" key="1">
    <source>
        <dbReference type="ARBA" id="ARBA00004571"/>
    </source>
</evidence>
<reference key="2">
    <citation type="submission" date="2011-04" db="EMBL/GenBank/DDBJ databases">
        <title>Complete sequence of chromosome of Haliscomenobacter hydrossis DSM 1100.</title>
        <authorList>
            <consortium name="US DOE Joint Genome Institute (JGI-PGF)"/>
            <person name="Lucas S."/>
            <person name="Han J."/>
            <person name="Lapidus A."/>
            <person name="Bruce D."/>
            <person name="Goodwin L."/>
            <person name="Pitluck S."/>
            <person name="Peters L."/>
            <person name="Kyrpides N."/>
            <person name="Mavromatis K."/>
            <person name="Ivanova N."/>
            <person name="Ovchinnikova G."/>
            <person name="Pagani I."/>
            <person name="Daligault H."/>
            <person name="Detter J.C."/>
            <person name="Han C."/>
            <person name="Land M."/>
            <person name="Hauser L."/>
            <person name="Markowitz V."/>
            <person name="Cheng J.-F."/>
            <person name="Hugenholtz P."/>
            <person name="Woyke T."/>
            <person name="Wu D."/>
            <person name="Verbarg S."/>
            <person name="Frueling A."/>
            <person name="Brambilla E."/>
            <person name="Klenk H.-P."/>
            <person name="Eisen J.A."/>
        </authorList>
    </citation>
    <scope>NUCLEOTIDE SEQUENCE</scope>
    <source>
        <strain>DSM 1100</strain>
    </source>
</reference>
<organism evidence="9 10">
    <name type="scientific">Haliscomenobacter hydrossis (strain ATCC 27775 / DSM 1100 / LMG 10767 / O)</name>
    <dbReference type="NCBI Taxonomy" id="760192"/>
    <lineage>
        <taxon>Bacteria</taxon>
        <taxon>Pseudomonadati</taxon>
        <taxon>Bacteroidota</taxon>
        <taxon>Saprospiria</taxon>
        <taxon>Saprospirales</taxon>
        <taxon>Haliscomenobacteraceae</taxon>
        <taxon>Haliscomenobacter</taxon>
    </lineage>
</organism>
<dbReference type="InterPro" id="IPR008969">
    <property type="entry name" value="CarboxyPept-like_regulatory"/>
</dbReference>